<proteinExistence type="predicted"/>
<keyword evidence="2" id="KW-1185">Reference proteome</keyword>
<reference evidence="1" key="1">
    <citation type="submission" date="2022-11" db="EMBL/GenBank/DDBJ databases">
        <title>Centuries of genome instability and evolution in soft-shell clam transmissible cancer (bioRxiv).</title>
        <authorList>
            <person name="Hart S.F.M."/>
            <person name="Yonemitsu M.A."/>
            <person name="Giersch R.M."/>
            <person name="Beal B.F."/>
            <person name="Arriagada G."/>
            <person name="Davis B.W."/>
            <person name="Ostrander E.A."/>
            <person name="Goff S.P."/>
            <person name="Metzger M.J."/>
        </authorList>
    </citation>
    <scope>NUCLEOTIDE SEQUENCE</scope>
    <source>
        <strain evidence="1">MELC-2E11</strain>
        <tissue evidence="1">Siphon/mantle</tissue>
    </source>
</reference>
<sequence>MLQSGHGVRITLTECTIEGDIRPLPERLGGQTAVQGVAPQLASMLYGIYIRFEKMTVSADVFMRLVLVKLQSEHGASFTLTECTIEGDIRQLPERVGGQTAVQGLQPEHDAFFTLIECTIEGDIRQLPERVGGKTAVQGVAPQLASMSNRIYIRFEKMTVPADVFMRLVLLGHDASFTLIECTIEGDIRQLQERVGDQTAVQGVAPQLALHAYTTNRSISLKNVIVPAEVLRGLVSVMLQSVRRRVDCELQNCAIEPVEEVRKLQVEMWHQPAIHVDWFSMREQGWCIKYSKNK</sequence>
<gene>
    <name evidence="1" type="ORF">MAR_020095</name>
</gene>
<accession>A0ABY7E831</accession>
<feature type="non-terminal residue" evidence="1">
    <location>
        <position position="294"/>
    </location>
</feature>
<organism evidence="1 2">
    <name type="scientific">Mya arenaria</name>
    <name type="common">Soft-shell clam</name>
    <dbReference type="NCBI Taxonomy" id="6604"/>
    <lineage>
        <taxon>Eukaryota</taxon>
        <taxon>Metazoa</taxon>
        <taxon>Spiralia</taxon>
        <taxon>Lophotrochozoa</taxon>
        <taxon>Mollusca</taxon>
        <taxon>Bivalvia</taxon>
        <taxon>Autobranchia</taxon>
        <taxon>Heteroconchia</taxon>
        <taxon>Euheterodonta</taxon>
        <taxon>Imparidentia</taxon>
        <taxon>Neoheterodontei</taxon>
        <taxon>Myida</taxon>
        <taxon>Myoidea</taxon>
        <taxon>Myidae</taxon>
        <taxon>Mya</taxon>
    </lineage>
</organism>
<protein>
    <submittedName>
        <fullName evidence="1">Uncharacterized protein</fullName>
    </submittedName>
</protein>
<dbReference type="Proteomes" id="UP001164746">
    <property type="component" value="Chromosome 5"/>
</dbReference>
<dbReference type="EMBL" id="CP111016">
    <property type="protein sequence ID" value="WAR04726.1"/>
    <property type="molecule type" value="Genomic_DNA"/>
</dbReference>
<evidence type="ECO:0000313" key="2">
    <source>
        <dbReference type="Proteomes" id="UP001164746"/>
    </source>
</evidence>
<name>A0ABY7E831_MYAAR</name>
<evidence type="ECO:0000313" key="1">
    <source>
        <dbReference type="EMBL" id="WAR04726.1"/>
    </source>
</evidence>